<evidence type="ECO:0008006" key="5">
    <source>
        <dbReference type="Google" id="ProtNLM"/>
    </source>
</evidence>
<feature type="transmembrane region" description="Helical" evidence="2">
    <location>
        <begin position="239"/>
        <end position="258"/>
    </location>
</feature>
<reference evidence="3 4" key="1">
    <citation type="submission" date="2020-08" db="EMBL/GenBank/DDBJ databases">
        <title>Genomic Encyclopedia of Type Strains, Phase IV (KMG-IV): sequencing the most valuable type-strain genomes for metagenomic binning, comparative biology and taxonomic classification.</title>
        <authorList>
            <person name="Goeker M."/>
        </authorList>
    </citation>
    <scope>NUCLEOTIDE SEQUENCE [LARGE SCALE GENOMIC DNA]</scope>
    <source>
        <strain evidence="3 4">DSM 22359</strain>
    </source>
</reference>
<keyword evidence="2" id="KW-1133">Transmembrane helix</keyword>
<protein>
    <recommendedName>
        <fullName evidence="5">Protein kinase domain-containing protein</fullName>
    </recommendedName>
</protein>
<name>A0A840UI78_9GAMM</name>
<dbReference type="Proteomes" id="UP000591735">
    <property type="component" value="Unassembled WGS sequence"/>
</dbReference>
<comment type="caution">
    <text evidence="3">The sequence shown here is derived from an EMBL/GenBank/DDBJ whole genome shotgun (WGS) entry which is preliminary data.</text>
</comment>
<dbReference type="RefSeq" id="WP_183700400.1">
    <property type="nucleotide sequence ID" value="NZ_JACHFE010000002.1"/>
</dbReference>
<evidence type="ECO:0000313" key="3">
    <source>
        <dbReference type="EMBL" id="MBB5320527.1"/>
    </source>
</evidence>
<dbReference type="AlphaFoldDB" id="A0A840UI78"/>
<dbReference type="InterPro" id="IPR011009">
    <property type="entry name" value="Kinase-like_dom_sf"/>
</dbReference>
<organism evidence="3 4">
    <name type="scientific">Marinobacter oulmenensis</name>
    <dbReference type="NCBI Taxonomy" id="643747"/>
    <lineage>
        <taxon>Bacteria</taxon>
        <taxon>Pseudomonadati</taxon>
        <taxon>Pseudomonadota</taxon>
        <taxon>Gammaproteobacteria</taxon>
        <taxon>Pseudomonadales</taxon>
        <taxon>Marinobacteraceae</taxon>
        <taxon>Marinobacter</taxon>
    </lineage>
</organism>
<evidence type="ECO:0000313" key="4">
    <source>
        <dbReference type="Proteomes" id="UP000591735"/>
    </source>
</evidence>
<keyword evidence="4" id="KW-1185">Reference proteome</keyword>
<keyword evidence="2" id="KW-0472">Membrane</keyword>
<evidence type="ECO:0000256" key="1">
    <source>
        <dbReference type="SAM" id="MobiDB-lite"/>
    </source>
</evidence>
<proteinExistence type="predicted"/>
<dbReference type="SUPFAM" id="SSF56112">
    <property type="entry name" value="Protein kinase-like (PK-like)"/>
    <property type="match status" value="1"/>
</dbReference>
<gene>
    <name evidence="3" type="ORF">HNR38_000999</name>
</gene>
<feature type="region of interest" description="Disordered" evidence="1">
    <location>
        <begin position="1"/>
        <end position="23"/>
    </location>
</feature>
<accession>A0A840UI78</accession>
<keyword evidence="2" id="KW-0812">Transmembrane</keyword>
<sequence length="259" mass="29009">MNGKTNGPSVVSSSKPAANTGPADQQWYKPIISLHTDDGGNRHVYKAFRFSRGLLGKYFRFLASHEFRMLKKVEHLDFTPDQVRRPSDASPTIHYRLIEGASVKNVAAAKGVPDNFFLQLFSNVKILHQQGVAHLDLGNSGNIIVSGCGQPAIIDFGSAVPLSWLPSPVRAWARRKDVIGVLKLWHRFDSDSMPLFLEHYYQRHYRKNIYTPKRFVKALRRWLIGGSNTEGLSGLTNTISMFLGLLVPTSFILVVVSFS</sequence>
<evidence type="ECO:0000256" key="2">
    <source>
        <dbReference type="SAM" id="Phobius"/>
    </source>
</evidence>
<dbReference type="Gene3D" id="1.10.510.10">
    <property type="entry name" value="Transferase(Phosphotransferase) domain 1"/>
    <property type="match status" value="1"/>
</dbReference>
<dbReference type="EMBL" id="JACHFE010000002">
    <property type="protein sequence ID" value="MBB5320527.1"/>
    <property type="molecule type" value="Genomic_DNA"/>
</dbReference>
<feature type="compositionally biased region" description="Polar residues" evidence="1">
    <location>
        <begin position="1"/>
        <end position="17"/>
    </location>
</feature>